<evidence type="ECO:0000256" key="2">
    <source>
        <dbReference type="ARBA" id="ARBA00022801"/>
    </source>
</evidence>
<gene>
    <name evidence="3" type="ORF">HZA66_00525</name>
</gene>
<protein>
    <recommendedName>
        <fullName evidence="5">Isochorismatase hydrolase</fullName>
    </recommendedName>
</protein>
<evidence type="ECO:0000256" key="1">
    <source>
        <dbReference type="ARBA" id="ARBA00006336"/>
    </source>
</evidence>
<dbReference type="Proteomes" id="UP000782519">
    <property type="component" value="Unassembled WGS sequence"/>
</dbReference>
<dbReference type="SUPFAM" id="SSF52499">
    <property type="entry name" value="Isochorismatase-like hydrolases"/>
    <property type="match status" value="1"/>
</dbReference>
<dbReference type="InterPro" id="IPR036380">
    <property type="entry name" value="Isochorismatase-like_sf"/>
</dbReference>
<evidence type="ECO:0000313" key="3">
    <source>
        <dbReference type="EMBL" id="MBI5127902.1"/>
    </source>
</evidence>
<organism evidence="3 4">
    <name type="scientific">Rhodopseudomonas palustris</name>
    <dbReference type="NCBI Taxonomy" id="1076"/>
    <lineage>
        <taxon>Bacteria</taxon>
        <taxon>Pseudomonadati</taxon>
        <taxon>Pseudomonadota</taxon>
        <taxon>Alphaproteobacteria</taxon>
        <taxon>Hyphomicrobiales</taxon>
        <taxon>Nitrobacteraceae</taxon>
        <taxon>Rhodopseudomonas</taxon>
    </lineage>
</organism>
<comment type="caution">
    <text evidence="3">The sequence shown here is derived from an EMBL/GenBank/DDBJ whole genome shotgun (WGS) entry which is preliminary data.</text>
</comment>
<dbReference type="GO" id="GO:0016787">
    <property type="term" value="F:hydrolase activity"/>
    <property type="evidence" value="ECO:0007669"/>
    <property type="project" value="UniProtKB-KW"/>
</dbReference>
<accession>A0A933RTB9</accession>
<comment type="similarity">
    <text evidence="1">Belongs to the isochorismatase family.</text>
</comment>
<dbReference type="EMBL" id="JACRJB010000002">
    <property type="protein sequence ID" value="MBI5127902.1"/>
    <property type="molecule type" value="Genomic_DNA"/>
</dbReference>
<proteinExistence type="inferred from homology"/>
<keyword evidence="2" id="KW-0378">Hydrolase</keyword>
<dbReference type="PANTHER" id="PTHR11080:SF2">
    <property type="entry name" value="LD05707P"/>
    <property type="match status" value="1"/>
</dbReference>
<evidence type="ECO:0008006" key="5">
    <source>
        <dbReference type="Google" id="ProtNLM"/>
    </source>
</evidence>
<evidence type="ECO:0000313" key="4">
    <source>
        <dbReference type="Proteomes" id="UP000782519"/>
    </source>
</evidence>
<reference evidence="3" key="1">
    <citation type="submission" date="2020-07" db="EMBL/GenBank/DDBJ databases">
        <title>Huge and variable diversity of episymbiotic CPR bacteria and DPANN archaea in groundwater ecosystems.</title>
        <authorList>
            <person name="He C.Y."/>
            <person name="Keren R."/>
            <person name="Whittaker M."/>
            <person name="Farag I.F."/>
            <person name="Doudna J."/>
            <person name="Cate J.H.D."/>
            <person name="Banfield J.F."/>
        </authorList>
    </citation>
    <scope>NUCLEOTIDE SEQUENCE</scope>
    <source>
        <strain evidence="3">NC_groundwater_1818_Pr3_B-0.1um_66_35</strain>
    </source>
</reference>
<dbReference type="AlphaFoldDB" id="A0A933RTB9"/>
<sequence>MDIPAAPADPVGLALPDGTRFRSTLPVPGALADMNRVATMIGRLGRRLGRIHVTLDSHRVIDVAHPAFWQDGDGRPPPPFTMITHDDVASGRWSPRNPAWQSRMLDYTAELARAGKFVLMIWPEHCLIGSWGHNVADNLRVALASWERDNCATVDYVAKGTNIFTEHYGALLAEVPDPADPSTQLNRDVIAVLQDADLIAIAGEASSHCVATTVRQIVDHIGDRHLPKIHLLTDCMSPVPPSPGSPDFPAIAEQFVHDMAARGVVLTTSDALLA</sequence>
<name>A0A933RTB9_RHOPL</name>
<dbReference type="PANTHER" id="PTHR11080">
    <property type="entry name" value="PYRAZINAMIDASE/NICOTINAMIDASE"/>
    <property type="match status" value="1"/>
</dbReference>
<dbReference type="Gene3D" id="3.40.50.850">
    <property type="entry name" value="Isochorismatase-like"/>
    <property type="match status" value="1"/>
</dbReference>
<dbReference type="InterPro" id="IPR052347">
    <property type="entry name" value="Isochorismatase_Nicotinamidase"/>
</dbReference>